<comment type="caution">
    <text evidence="2">The sequence shown here is derived from an EMBL/GenBank/DDBJ whole genome shotgun (WGS) entry which is preliminary data.</text>
</comment>
<protein>
    <recommendedName>
        <fullName evidence="1">Rab-GAP TBC domain-containing protein</fullName>
    </recommendedName>
</protein>
<dbReference type="AlphaFoldDB" id="A0A8S1L3I4"/>
<feature type="domain" description="Rab-GAP TBC" evidence="1">
    <location>
        <begin position="94"/>
        <end position="289"/>
    </location>
</feature>
<gene>
    <name evidence="2" type="ORF">PPRIM_AZ9-3.1.T0300321</name>
</gene>
<dbReference type="OMA" id="TNKFTHI"/>
<dbReference type="EMBL" id="CAJJDM010000029">
    <property type="protein sequence ID" value="CAD8060805.1"/>
    <property type="molecule type" value="Genomic_DNA"/>
</dbReference>
<accession>A0A8S1L3I4</accession>
<evidence type="ECO:0000313" key="3">
    <source>
        <dbReference type="Proteomes" id="UP000688137"/>
    </source>
</evidence>
<evidence type="ECO:0000313" key="2">
    <source>
        <dbReference type="EMBL" id="CAD8060805.1"/>
    </source>
</evidence>
<proteinExistence type="predicted"/>
<dbReference type="PROSITE" id="PS50086">
    <property type="entry name" value="TBC_RABGAP"/>
    <property type="match status" value="1"/>
</dbReference>
<dbReference type="PANTHER" id="PTHR22957:SF661">
    <property type="entry name" value="GH16847P"/>
    <property type="match status" value="1"/>
</dbReference>
<dbReference type="SMART" id="SM00164">
    <property type="entry name" value="TBC"/>
    <property type="match status" value="1"/>
</dbReference>
<reference evidence="2" key="1">
    <citation type="submission" date="2021-01" db="EMBL/GenBank/DDBJ databases">
        <authorList>
            <consortium name="Genoscope - CEA"/>
            <person name="William W."/>
        </authorList>
    </citation>
    <scope>NUCLEOTIDE SEQUENCE</scope>
</reference>
<dbReference type="PANTHER" id="PTHR22957">
    <property type="entry name" value="TBC1 DOMAIN FAMILY MEMBER GTPASE-ACTIVATING PROTEIN"/>
    <property type="match status" value="1"/>
</dbReference>
<organism evidence="2 3">
    <name type="scientific">Paramecium primaurelia</name>
    <dbReference type="NCBI Taxonomy" id="5886"/>
    <lineage>
        <taxon>Eukaryota</taxon>
        <taxon>Sar</taxon>
        <taxon>Alveolata</taxon>
        <taxon>Ciliophora</taxon>
        <taxon>Intramacronucleata</taxon>
        <taxon>Oligohymenophorea</taxon>
        <taxon>Peniculida</taxon>
        <taxon>Parameciidae</taxon>
        <taxon>Paramecium</taxon>
    </lineage>
</organism>
<name>A0A8S1L3I4_PARPR</name>
<dbReference type="FunFam" id="1.10.8.270:FF:000084">
    <property type="entry name" value="Uncharacterized protein"/>
    <property type="match status" value="1"/>
</dbReference>
<keyword evidence="3" id="KW-1185">Reference proteome</keyword>
<dbReference type="Proteomes" id="UP000688137">
    <property type="component" value="Unassembled WGS sequence"/>
</dbReference>
<dbReference type="InterPro" id="IPR000195">
    <property type="entry name" value="Rab-GAP-TBC_dom"/>
</dbReference>
<dbReference type="Pfam" id="PF00566">
    <property type="entry name" value="RabGAP-TBC"/>
    <property type="match status" value="1"/>
</dbReference>
<evidence type="ECO:0000259" key="1">
    <source>
        <dbReference type="PROSITE" id="PS50086"/>
    </source>
</evidence>
<sequence>MKQSTKQERRGSFDSQLSNSIFKSNFIALDVKKQIDDQIINYQGDDEFEMLEKQQKIIPIPLFNNDQLIKLNKKQNFGDDEKLQLAATLIQQRGIKYLQRKAIWMTFIEKGDAKKYFSKQPPQQVEQQIKKDINRTGYDDKMNNNKYINLLHRILRAYAIYNPKIGYTQGMNVICGNIILLLSIDGNDRELELDNFEVIEDEEEMFWMFVHLMKSMEDLFISGVPGIHRRIKQLEQMIQNRCNEILLHLQSNNIDNLCQCFSQYYFTMLMQKQEKKFARLILEMFLLYGEAFIQNFIVGTLQFYQFKIIKMNELEKLMPFFRDTMFSSYYQELKKLKKQNLIIQHFQQNHYFDKDPYLGINQIESNIEKQSKRKFIPEKILNLLSKNWFGKILGQQ</sequence>
<dbReference type="GO" id="GO:0005096">
    <property type="term" value="F:GTPase activator activity"/>
    <property type="evidence" value="ECO:0007669"/>
    <property type="project" value="TreeGrafter"/>
</dbReference>